<dbReference type="GO" id="GO:0003677">
    <property type="term" value="F:DNA binding"/>
    <property type="evidence" value="ECO:0007669"/>
    <property type="project" value="UniProtKB-UniRule"/>
</dbReference>
<feature type="coiled-coil region" evidence="3">
    <location>
        <begin position="11"/>
        <end position="38"/>
    </location>
</feature>
<dbReference type="KEGG" id="crd:CRES_2064"/>
<dbReference type="eggNOG" id="COG0718">
    <property type="taxonomic scope" value="Bacteria"/>
</dbReference>
<evidence type="ECO:0000256" key="1">
    <source>
        <dbReference type="ARBA" id="ARBA00023125"/>
    </source>
</evidence>
<dbReference type="InterPro" id="IPR004401">
    <property type="entry name" value="YbaB/EbfC"/>
</dbReference>
<dbReference type="STRING" id="662755.CRES_2064"/>
<evidence type="ECO:0000256" key="2">
    <source>
        <dbReference type="HAMAP-Rule" id="MF_00274"/>
    </source>
</evidence>
<name>F8DXT0_CORRG</name>
<dbReference type="PANTHER" id="PTHR33449">
    <property type="entry name" value="NUCLEOID-ASSOCIATED PROTEIN YBAB"/>
    <property type="match status" value="1"/>
</dbReference>
<dbReference type="PANTHER" id="PTHR33449:SF1">
    <property type="entry name" value="NUCLEOID-ASSOCIATED PROTEIN YBAB"/>
    <property type="match status" value="1"/>
</dbReference>
<dbReference type="InterPro" id="IPR036894">
    <property type="entry name" value="YbaB-like_sf"/>
</dbReference>
<comment type="similarity">
    <text evidence="2">Belongs to the YbaB/EbfC family.</text>
</comment>
<dbReference type="EMBL" id="CP002857">
    <property type="protein sequence ID" value="AEI10417.1"/>
    <property type="molecule type" value="Genomic_DNA"/>
</dbReference>
<proteinExistence type="inferred from homology"/>
<dbReference type="Proteomes" id="UP000000492">
    <property type="component" value="Chromosome"/>
</dbReference>
<dbReference type="GO" id="GO:0043590">
    <property type="term" value="C:bacterial nucleoid"/>
    <property type="evidence" value="ECO:0007669"/>
    <property type="project" value="UniProtKB-UniRule"/>
</dbReference>
<organism evidence="4 5">
    <name type="scientific">Corynebacterium resistens (strain DSM 45100 / JCM 12819 / GTC 2026 / SICGH 158)</name>
    <dbReference type="NCBI Taxonomy" id="662755"/>
    <lineage>
        <taxon>Bacteria</taxon>
        <taxon>Bacillati</taxon>
        <taxon>Actinomycetota</taxon>
        <taxon>Actinomycetes</taxon>
        <taxon>Mycobacteriales</taxon>
        <taxon>Corynebacteriaceae</taxon>
        <taxon>Corynebacterium</taxon>
    </lineage>
</organism>
<dbReference type="PIRSF" id="PIRSF004555">
    <property type="entry name" value="UCP004555"/>
    <property type="match status" value="1"/>
</dbReference>
<evidence type="ECO:0000313" key="5">
    <source>
        <dbReference type="Proteomes" id="UP000000492"/>
    </source>
</evidence>
<dbReference type="AlphaFoldDB" id="F8DXT0"/>
<keyword evidence="1 2" id="KW-0238">DNA-binding</keyword>
<dbReference type="NCBIfam" id="TIGR00103">
    <property type="entry name" value="DNA_YbaB_EbfC"/>
    <property type="match status" value="1"/>
</dbReference>
<keyword evidence="2" id="KW-0963">Cytoplasm</keyword>
<dbReference type="GO" id="GO:0005829">
    <property type="term" value="C:cytosol"/>
    <property type="evidence" value="ECO:0007669"/>
    <property type="project" value="TreeGrafter"/>
</dbReference>
<dbReference type="HAMAP" id="MF_00274">
    <property type="entry name" value="DNA_YbaB_EbfC"/>
    <property type="match status" value="1"/>
</dbReference>
<reference evidence="4 5" key="1">
    <citation type="journal article" date="2012" name="BMC Genomics">
        <title>Complete genome sequence, lifestyle, and multi-drug resistance of the human pathogen Corynebacterium resistens DSM 45100 isolated from blood samples of a leukemia patient.</title>
        <authorList>
            <person name="Schroder J."/>
            <person name="Maus I."/>
            <person name="Meyer K."/>
            <person name="Wordemann S."/>
            <person name="Blom J."/>
            <person name="Jaenicke S."/>
            <person name="Schneider J."/>
            <person name="Trost E."/>
            <person name="Tauch A."/>
        </authorList>
    </citation>
    <scope>NUCLEOTIDE SEQUENCE [LARGE SCALE GENOMIC DNA]</scope>
    <source>
        <strain evidence="5">DSM 45100 / JCM 12819 / CCUG 50093 / GTC 2026 / SICGH 158</strain>
    </source>
</reference>
<keyword evidence="5" id="KW-1185">Reference proteome</keyword>
<evidence type="ECO:0000313" key="4">
    <source>
        <dbReference type="EMBL" id="AEI10417.1"/>
    </source>
</evidence>
<dbReference type="Pfam" id="PF02575">
    <property type="entry name" value="YbaB_DNA_bd"/>
    <property type="match status" value="1"/>
</dbReference>
<dbReference type="Gene3D" id="3.30.1310.10">
    <property type="entry name" value="Nucleoid-associated protein YbaB-like domain"/>
    <property type="match status" value="1"/>
</dbReference>
<dbReference type="HOGENOM" id="CLU_140930_4_0_11"/>
<gene>
    <name evidence="4" type="ordered locus">CRES_2064</name>
</gene>
<protein>
    <recommendedName>
        <fullName evidence="2">Nucleoid-associated protein CRES_2064</fullName>
    </recommendedName>
</protein>
<dbReference type="SUPFAM" id="SSF82607">
    <property type="entry name" value="YbaB-like"/>
    <property type="match status" value="1"/>
</dbReference>
<keyword evidence="3" id="KW-0175">Coiled coil</keyword>
<comment type="subunit">
    <text evidence="2">Homodimer.</text>
</comment>
<accession>F8DXT0</accession>
<sequence>MKGMAMTQPDMNQLMQQAQQMQAQLQEAQREIVASTVEGTAGNGLVSLTLSGSGEVQDLTLKPEVVDPEDVETLQDLIVGAFQDANKKLQALAEEKMGPLSQGLNGMGF</sequence>
<comment type="subcellular location">
    <subcellularLocation>
        <location evidence="2">Cytoplasm</location>
        <location evidence="2">Nucleoid</location>
    </subcellularLocation>
</comment>
<evidence type="ECO:0000256" key="3">
    <source>
        <dbReference type="SAM" id="Coils"/>
    </source>
</evidence>
<comment type="function">
    <text evidence="2">Binds to DNA and alters its conformation. May be involved in regulation of gene expression, nucleoid organization and DNA protection.</text>
</comment>